<comment type="similarity">
    <text evidence="1">Belongs to the acyl-ACP thioesterase family.</text>
</comment>
<dbReference type="OrthoDB" id="9801517at2"/>
<keyword evidence="7" id="KW-0275">Fatty acid biosynthesis</keyword>
<dbReference type="Pfam" id="PF20791">
    <property type="entry name" value="Acyl-ACP_TE_C"/>
    <property type="match status" value="1"/>
</dbReference>
<dbReference type="EMBL" id="ADCP02000002">
    <property type="protein sequence ID" value="EFV45711.1"/>
    <property type="molecule type" value="Genomic_DNA"/>
</dbReference>
<keyword evidence="3" id="KW-0378">Hydrolase</keyword>
<dbReference type="GeneID" id="78086743"/>
<dbReference type="PANTHER" id="PTHR31727:SF6">
    <property type="entry name" value="OLEOYL-ACYL CARRIER PROTEIN THIOESTERASE 1, CHLOROPLASTIC"/>
    <property type="match status" value="1"/>
</dbReference>
<evidence type="ECO:0000259" key="9">
    <source>
        <dbReference type="Pfam" id="PF20791"/>
    </source>
</evidence>
<dbReference type="InterPro" id="IPR029069">
    <property type="entry name" value="HotDog_dom_sf"/>
</dbReference>
<keyword evidence="2" id="KW-0444">Lipid biosynthesis</keyword>
<evidence type="ECO:0000313" key="11">
    <source>
        <dbReference type="Proteomes" id="UP000006034"/>
    </source>
</evidence>
<dbReference type="SUPFAM" id="SSF54637">
    <property type="entry name" value="Thioesterase/thiol ester dehydrase-isomerase"/>
    <property type="match status" value="2"/>
</dbReference>
<keyword evidence="4" id="KW-0276">Fatty acid metabolism</keyword>
<dbReference type="InterPro" id="IPR049427">
    <property type="entry name" value="Acyl-ACP_TE_C"/>
</dbReference>
<evidence type="ECO:0000256" key="2">
    <source>
        <dbReference type="ARBA" id="ARBA00022516"/>
    </source>
</evidence>
<dbReference type="GO" id="GO:0016297">
    <property type="term" value="F:fatty acyl-[ACP] hydrolase activity"/>
    <property type="evidence" value="ECO:0007669"/>
    <property type="project" value="InterPro"/>
</dbReference>
<dbReference type="InterPro" id="IPR002864">
    <property type="entry name" value="Acyl-ACP_thioesterase_NHD"/>
</dbReference>
<evidence type="ECO:0000256" key="1">
    <source>
        <dbReference type="ARBA" id="ARBA00006500"/>
    </source>
</evidence>
<sequence length="265" mass="29243">MLDYPEYTLGIQARYGEAGTDGKIRLGALANWFQEAAGHNASALGFGDERLFAEGKAWILTRMAFRIKDLPSPGDKVNIRTWPAKLEHLGHRGYEVYNASDELIVAAVSAWTVLDLSTRRLTALPEELAAVYPVNTIPCIPFPSRTIPRLREGIGSADVLVRRDDLDINGHVNNSKYLGWLLECLPWSPGESLIPSLLDVTFRAECFPGDALTSQCVPLPDETDATAPDGFPQAPHGLLHVIRRTDSGDDVCRAVTRWTQKVRLP</sequence>
<evidence type="ECO:0000313" key="10">
    <source>
        <dbReference type="EMBL" id="EFV45711.1"/>
    </source>
</evidence>
<dbReference type="STRING" id="563192.HMPREF0179_00485"/>
<dbReference type="Gene3D" id="3.10.129.10">
    <property type="entry name" value="Hotdog Thioesterase"/>
    <property type="match status" value="1"/>
</dbReference>
<accession>E5Y2P2</accession>
<dbReference type="CDD" id="cd00586">
    <property type="entry name" value="4HBT"/>
    <property type="match status" value="1"/>
</dbReference>
<dbReference type="PANTHER" id="PTHR31727">
    <property type="entry name" value="OLEOYL-ACYL CARRIER PROTEIN THIOESTERASE 1, CHLOROPLASTIC"/>
    <property type="match status" value="1"/>
</dbReference>
<comment type="caution">
    <text evidence="10">The sequence shown here is derived from an EMBL/GenBank/DDBJ whole genome shotgun (WGS) entry which is preliminary data.</text>
</comment>
<keyword evidence="6" id="KW-0443">Lipid metabolism</keyword>
<proteinExistence type="inferred from homology"/>
<organism evidence="10 11">
    <name type="scientific">Bilophila wadsworthia (strain 3_1_6)</name>
    <dbReference type="NCBI Taxonomy" id="563192"/>
    <lineage>
        <taxon>Bacteria</taxon>
        <taxon>Pseudomonadati</taxon>
        <taxon>Thermodesulfobacteriota</taxon>
        <taxon>Desulfovibrionia</taxon>
        <taxon>Desulfovibrionales</taxon>
        <taxon>Desulfovibrionaceae</taxon>
        <taxon>Bilophila</taxon>
    </lineage>
</organism>
<dbReference type="RefSeq" id="WP_005024674.1">
    <property type="nucleotide sequence ID" value="NZ_KE150239.1"/>
</dbReference>
<keyword evidence="5" id="KW-0809">Transit peptide</keyword>
<evidence type="ECO:0000259" key="8">
    <source>
        <dbReference type="Pfam" id="PF01643"/>
    </source>
</evidence>
<evidence type="ECO:0000256" key="7">
    <source>
        <dbReference type="ARBA" id="ARBA00023160"/>
    </source>
</evidence>
<dbReference type="GO" id="GO:0000036">
    <property type="term" value="F:acyl carrier activity"/>
    <property type="evidence" value="ECO:0007669"/>
    <property type="project" value="TreeGrafter"/>
</dbReference>
<evidence type="ECO:0000256" key="4">
    <source>
        <dbReference type="ARBA" id="ARBA00022832"/>
    </source>
</evidence>
<reference evidence="10 11" key="1">
    <citation type="submission" date="2010-10" db="EMBL/GenBank/DDBJ databases">
        <authorList>
            <consortium name="The Broad Institute Genome Sequencing Platform"/>
            <person name="Ward D."/>
            <person name="Earl A."/>
            <person name="Feldgarden M."/>
            <person name="Young S.K."/>
            <person name="Gargeya S."/>
            <person name="Zeng Q."/>
            <person name="Alvarado L."/>
            <person name="Berlin A."/>
            <person name="Bochicchio J."/>
            <person name="Chapman S.B."/>
            <person name="Chen Z."/>
            <person name="Freedman E."/>
            <person name="Gellesch M."/>
            <person name="Goldberg J."/>
            <person name="Griggs A."/>
            <person name="Gujja S."/>
            <person name="Heilman E."/>
            <person name="Heiman D."/>
            <person name="Howarth C."/>
            <person name="Mehta T."/>
            <person name="Neiman D."/>
            <person name="Pearson M."/>
            <person name="Roberts A."/>
            <person name="Saif S."/>
            <person name="Shea T."/>
            <person name="Shenoy N."/>
            <person name="Sisk P."/>
            <person name="Stolte C."/>
            <person name="Sykes S."/>
            <person name="White J."/>
            <person name="Yandava C."/>
            <person name="Allen-Vercoe E."/>
            <person name="Sibley C."/>
            <person name="Ambrose C.E."/>
            <person name="Strauss J."/>
            <person name="Daigneault M."/>
            <person name="Haas B."/>
            <person name="Nusbaum C."/>
            <person name="Birren B."/>
        </authorList>
    </citation>
    <scope>NUCLEOTIDE SEQUENCE [LARGE SCALE GENOMIC DNA]</scope>
    <source>
        <strain evidence="10 11">3_1_6</strain>
    </source>
</reference>
<gene>
    <name evidence="10" type="ORF">HMPREF0179_00485</name>
</gene>
<feature type="domain" description="Acyl-ACP thioesterase-like C-terminal" evidence="9">
    <location>
        <begin position="159"/>
        <end position="259"/>
    </location>
</feature>
<keyword evidence="11" id="KW-1185">Reference proteome</keyword>
<dbReference type="HOGENOM" id="CLU_045466_1_2_7"/>
<evidence type="ECO:0008006" key="12">
    <source>
        <dbReference type="Google" id="ProtNLM"/>
    </source>
</evidence>
<feature type="domain" description="Acyl-ACP thioesterase N-terminal hotdog" evidence="8">
    <location>
        <begin position="12"/>
        <end position="132"/>
    </location>
</feature>
<dbReference type="InterPro" id="IPR045023">
    <property type="entry name" value="FATA/B"/>
</dbReference>
<name>E5Y2P2_BILW3</name>
<dbReference type="Pfam" id="PF01643">
    <property type="entry name" value="Acyl-ACP_TE"/>
    <property type="match status" value="1"/>
</dbReference>
<dbReference type="AlphaFoldDB" id="E5Y2P2"/>
<evidence type="ECO:0000256" key="3">
    <source>
        <dbReference type="ARBA" id="ARBA00022801"/>
    </source>
</evidence>
<evidence type="ECO:0000256" key="6">
    <source>
        <dbReference type="ARBA" id="ARBA00023098"/>
    </source>
</evidence>
<dbReference type="Proteomes" id="UP000006034">
    <property type="component" value="Unassembled WGS sequence"/>
</dbReference>
<dbReference type="eggNOG" id="COG3884">
    <property type="taxonomic scope" value="Bacteria"/>
</dbReference>
<protein>
    <recommendedName>
        <fullName evidence="12">Acyl-ACP thioesterase</fullName>
    </recommendedName>
</protein>
<reference evidence="10 11" key="2">
    <citation type="submission" date="2013-04" db="EMBL/GenBank/DDBJ databases">
        <title>The Genome Sequence of Bilophila wadsworthia 3_1_6.</title>
        <authorList>
            <consortium name="The Broad Institute Genomics Platform"/>
            <person name="Earl A."/>
            <person name="Ward D."/>
            <person name="Feldgarden M."/>
            <person name="Gevers D."/>
            <person name="Sibley C."/>
            <person name="Strauss J."/>
            <person name="Allen-Vercoe E."/>
            <person name="Walker B."/>
            <person name="Young S."/>
            <person name="Zeng Q."/>
            <person name="Gargeya S."/>
            <person name="Fitzgerald M."/>
            <person name="Haas B."/>
            <person name="Abouelleil A."/>
            <person name="Allen A.W."/>
            <person name="Alvarado L."/>
            <person name="Arachchi H.M."/>
            <person name="Berlin A.M."/>
            <person name="Chapman S.B."/>
            <person name="Gainer-Dewar J."/>
            <person name="Goldberg J."/>
            <person name="Griggs A."/>
            <person name="Gujja S."/>
            <person name="Hansen M."/>
            <person name="Howarth C."/>
            <person name="Imamovic A."/>
            <person name="Ireland A."/>
            <person name="Larimer J."/>
            <person name="McCowan C."/>
            <person name="Murphy C."/>
            <person name="Pearson M."/>
            <person name="Poon T.W."/>
            <person name="Priest M."/>
            <person name="Roberts A."/>
            <person name="Saif S."/>
            <person name="Shea T."/>
            <person name="Sisk P."/>
            <person name="Sykes S."/>
            <person name="Wortman J."/>
            <person name="Nusbaum C."/>
            <person name="Birren B."/>
        </authorList>
    </citation>
    <scope>NUCLEOTIDE SEQUENCE [LARGE SCALE GENOMIC DNA]</scope>
    <source>
        <strain evidence="10 11">3_1_6</strain>
    </source>
</reference>
<evidence type="ECO:0000256" key="5">
    <source>
        <dbReference type="ARBA" id="ARBA00022946"/>
    </source>
</evidence>